<feature type="compositionally biased region" description="Low complexity" evidence="1">
    <location>
        <begin position="47"/>
        <end position="66"/>
    </location>
</feature>
<feature type="compositionally biased region" description="Low complexity" evidence="1">
    <location>
        <begin position="116"/>
        <end position="133"/>
    </location>
</feature>
<dbReference type="RefSeq" id="WP_007321464.1">
    <property type="nucleotide sequence ID" value="NZ_BAEE01000036.1"/>
</dbReference>
<evidence type="ECO:0000256" key="1">
    <source>
        <dbReference type="SAM" id="MobiDB-lite"/>
    </source>
</evidence>
<feature type="transmembrane region" description="Helical" evidence="2">
    <location>
        <begin position="182"/>
        <end position="208"/>
    </location>
</feature>
<dbReference type="EMBL" id="BAEE01000036">
    <property type="protein sequence ID" value="GAB09388.1"/>
    <property type="molecule type" value="Genomic_DNA"/>
</dbReference>
<feature type="compositionally biased region" description="Low complexity" evidence="1">
    <location>
        <begin position="26"/>
        <end position="39"/>
    </location>
</feature>
<dbReference type="AlphaFoldDB" id="G7H0L3"/>
<keyword evidence="2" id="KW-0812">Transmembrane</keyword>
<name>G7H0L3_9ACTN</name>
<feature type="compositionally biased region" description="Low complexity" evidence="1">
    <location>
        <begin position="146"/>
        <end position="165"/>
    </location>
</feature>
<accession>G7H0L3</accession>
<dbReference type="Pfam" id="PF14230">
    <property type="entry name" value="DUF4333"/>
    <property type="match status" value="1"/>
</dbReference>
<evidence type="ECO:0000313" key="4">
    <source>
        <dbReference type="EMBL" id="GAB09388.1"/>
    </source>
</evidence>
<reference evidence="4 5" key="1">
    <citation type="submission" date="2011-11" db="EMBL/GenBank/DDBJ databases">
        <title>Whole genome shotgun sequence of Gordonia araii NBRC 100433.</title>
        <authorList>
            <person name="Yoshida Y."/>
            <person name="Hosoyama A."/>
            <person name="Tsuchikane K."/>
            <person name="Katsumata H."/>
            <person name="Yamazaki S."/>
            <person name="Fujita N."/>
        </authorList>
    </citation>
    <scope>NUCLEOTIDE SEQUENCE [LARGE SCALE GENOMIC DNA]</scope>
    <source>
        <strain evidence="4 5">NBRC 100433</strain>
    </source>
</reference>
<keyword evidence="2" id="KW-0472">Membrane</keyword>
<evidence type="ECO:0000313" key="5">
    <source>
        <dbReference type="Proteomes" id="UP000035088"/>
    </source>
</evidence>
<dbReference type="InterPro" id="IPR025637">
    <property type="entry name" value="DUF4333"/>
</dbReference>
<feature type="domain" description="DUF4333" evidence="3">
    <location>
        <begin position="198"/>
        <end position="273"/>
    </location>
</feature>
<feature type="compositionally biased region" description="Pro residues" evidence="1">
    <location>
        <begin position="100"/>
        <end position="115"/>
    </location>
</feature>
<evidence type="ECO:0000259" key="3">
    <source>
        <dbReference type="Pfam" id="PF14230"/>
    </source>
</evidence>
<keyword evidence="5" id="KW-1185">Reference proteome</keyword>
<feature type="compositionally biased region" description="Low complexity" evidence="1">
    <location>
        <begin position="1"/>
        <end position="14"/>
    </location>
</feature>
<evidence type="ECO:0000256" key="2">
    <source>
        <dbReference type="SAM" id="Phobius"/>
    </source>
</evidence>
<protein>
    <recommendedName>
        <fullName evidence="3">DUF4333 domain-containing protein</fullName>
    </recommendedName>
</protein>
<feature type="region of interest" description="Disordered" evidence="1">
    <location>
        <begin position="1"/>
        <end position="170"/>
    </location>
</feature>
<proteinExistence type="predicted"/>
<dbReference type="STRING" id="1073574.GOARA_036_01200"/>
<gene>
    <name evidence="4" type="ORF">GOARA_036_01200</name>
</gene>
<comment type="caution">
    <text evidence="4">The sequence shown here is derived from an EMBL/GenBank/DDBJ whole genome shotgun (WGS) entry which is preliminary data.</text>
</comment>
<organism evidence="4 5">
    <name type="scientific">Gordonia araii NBRC 100433</name>
    <dbReference type="NCBI Taxonomy" id="1073574"/>
    <lineage>
        <taxon>Bacteria</taxon>
        <taxon>Bacillati</taxon>
        <taxon>Actinomycetota</taxon>
        <taxon>Actinomycetes</taxon>
        <taxon>Mycobacteriales</taxon>
        <taxon>Gordoniaceae</taxon>
        <taxon>Gordonia</taxon>
    </lineage>
</organism>
<sequence>MTEPQQPEPGSENNEPNEDVTQSVEQPSSGTPSQSPSGTDSAPADAAPGQPSSPQQPSPQVGQPGQPQQPGPSPFAQPGQAQQPGQPPYTQPQFGQPQQPGQPPQPGQPQFPGQPGPQFAQPGQPPFGQQQPQYPVPPGAGGPHTGQFQQPGQYPQPGQPQFGGPDFAAMGTTGGKSKSLKLALIGAGGILFLGALLAFTAFVAPGWAPKTLSQTGAQDGVRQILTNSYQVKNVKDVNCPSGQRVKQGESFDCDVTVDGSKQKVTVTFVDKKGKFEVGPPRQ</sequence>
<keyword evidence="2" id="KW-1133">Transmembrane helix</keyword>
<dbReference type="Proteomes" id="UP000035088">
    <property type="component" value="Unassembled WGS sequence"/>
</dbReference>